<dbReference type="RefSeq" id="YP_004940132.1">
    <property type="nucleotide sequence ID" value="NC_016447.1"/>
</dbReference>
<feature type="region of interest" description="Disordered" evidence="1">
    <location>
        <begin position="1"/>
        <end position="43"/>
    </location>
</feature>
<gene>
    <name evidence="3" type="primary">UL124</name>
</gene>
<dbReference type="GeneID" id="11464178"/>
<protein>
    <submittedName>
        <fullName evidence="3">Membrane protein UL124</fullName>
    </submittedName>
</protein>
<dbReference type="EMBL" id="FJ483970">
    <property type="protein sequence ID" value="AEV80811.1"/>
    <property type="molecule type" value="Genomic_DNA"/>
</dbReference>
<keyword evidence="2" id="KW-1133">Transmembrane helix</keyword>
<dbReference type="Proteomes" id="UP000113968">
    <property type="component" value="Segment"/>
</dbReference>
<feature type="transmembrane region" description="Helical" evidence="2">
    <location>
        <begin position="59"/>
        <end position="80"/>
    </location>
</feature>
<evidence type="ECO:0000256" key="1">
    <source>
        <dbReference type="SAM" id="MobiDB-lite"/>
    </source>
</evidence>
<keyword evidence="4" id="KW-1185">Reference proteome</keyword>
<evidence type="ECO:0000313" key="3">
    <source>
        <dbReference type="EMBL" id="AEV80811.1"/>
    </source>
</evidence>
<feature type="compositionally biased region" description="Low complexity" evidence="1">
    <location>
        <begin position="1"/>
        <end position="38"/>
    </location>
</feature>
<dbReference type="KEGG" id="vg:11464178"/>
<keyword evidence="2" id="KW-0472">Membrane</keyword>
<sequence length="131" mass="14114">MLNATTADNVTTSVTQTTNHSSTTVSTTILTSSQPTTTGRSSDRSHVLSFAHNAWMRPVSSIGAILCMFGLIITVMMCSFCSTDKNLEEAVQEIMEEAEALNRVPQDTIIDVPEMGKEDCVPALSITVPCE</sequence>
<evidence type="ECO:0000313" key="4">
    <source>
        <dbReference type="Proteomes" id="UP000113968"/>
    </source>
</evidence>
<accession>G8XUI1</accession>
<evidence type="ECO:0000256" key="2">
    <source>
        <dbReference type="SAM" id="Phobius"/>
    </source>
</evidence>
<keyword evidence="2" id="KW-0812">Transmembrane</keyword>
<organism evidence="3 4">
    <name type="scientific">Aotine betaherpesvirus 1</name>
    <dbReference type="NCBI Taxonomy" id="50290"/>
    <lineage>
        <taxon>Viruses</taxon>
        <taxon>Duplodnaviria</taxon>
        <taxon>Heunggongvirae</taxon>
        <taxon>Peploviricota</taxon>
        <taxon>Herviviricetes</taxon>
        <taxon>Herpesvirales</taxon>
        <taxon>Orthoherpesviridae</taxon>
        <taxon>Betaherpesvirinae</taxon>
        <taxon>Cytomegalovirus</taxon>
        <taxon>Cytomegalovirus aotinebeta1</taxon>
    </lineage>
</organism>
<name>G8XUI1_9BETA</name>
<reference evidence="3" key="1">
    <citation type="submission" date="2011-12" db="EMBL/GenBank/DDBJ databases">
        <title>Comparative genomics of primate cytomegaloviruses.</title>
        <authorList>
            <person name="Davison A.J."/>
            <person name="Holton M."/>
            <person name="Dolan A."/>
            <person name="Dargan D.J."/>
            <person name="Gatherer D."/>
            <person name="Hayward G.S."/>
        </authorList>
    </citation>
    <scope>NUCLEOTIDE SEQUENCE [LARGE SCALE GENOMIC DNA]</scope>
    <source>
        <strain evidence="3">S34E</strain>
    </source>
</reference>
<proteinExistence type="predicted"/>